<accession>A0ABP9FKT4</accession>
<protein>
    <recommendedName>
        <fullName evidence="4">GH25 family protein</fullName>
    </recommendedName>
</protein>
<gene>
    <name evidence="2" type="ORF">GCM10023313_04730</name>
</gene>
<reference evidence="3" key="1">
    <citation type="journal article" date="2019" name="Int. J. Syst. Evol. Microbiol.">
        <title>The Global Catalogue of Microorganisms (GCM) 10K type strain sequencing project: providing services to taxonomists for standard genome sequencing and annotation.</title>
        <authorList>
            <consortium name="The Broad Institute Genomics Platform"/>
            <consortium name="The Broad Institute Genome Sequencing Center for Infectious Disease"/>
            <person name="Wu L."/>
            <person name="Ma J."/>
        </authorList>
    </citation>
    <scope>NUCLEOTIDE SEQUENCE [LARGE SCALE GENOMIC DNA]</scope>
    <source>
        <strain evidence="3">JCM 18283</strain>
    </source>
</reference>
<name>A0ABP9FKT4_9SPHI</name>
<keyword evidence="3" id="KW-1185">Reference proteome</keyword>
<evidence type="ECO:0000256" key="1">
    <source>
        <dbReference type="SAM" id="SignalP"/>
    </source>
</evidence>
<proteinExistence type="predicted"/>
<evidence type="ECO:0000313" key="3">
    <source>
        <dbReference type="Proteomes" id="UP001501436"/>
    </source>
</evidence>
<comment type="caution">
    <text evidence="2">The sequence shown here is derived from an EMBL/GenBank/DDBJ whole genome shotgun (WGS) entry which is preliminary data.</text>
</comment>
<dbReference type="InterPro" id="IPR019613">
    <property type="entry name" value="DUF4198"/>
</dbReference>
<dbReference type="Pfam" id="PF10670">
    <property type="entry name" value="DUF4198"/>
    <property type="match status" value="1"/>
</dbReference>
<dbReference type="RefSeq" id="WP_345329292.1">
    <property type="nucleotide sequence ID" value="NZ_BAABJI010000001.1"/>
</dbReference>
<feature type="signal peptide" evidence="1">
    <location>
        <begin position="1"/>
        <end position="19"/>
    </location>
</feature>
<feature type="chain" id="PRO_5045119143" description="GH25 family protein" evidence="1">
    <location>
        <begin position="20"/>
        <end position="284"/>
    </location>
</feature>
<dbReference type="Proteomes" id="UP001501436">
    <property type="component" value="Unassembled WGS sequence"/>
</dbReference>
<evidence type="ECO:0000313" key="2">
    <source>
        <dbReference type="EMBL" id="GAA4905150.1"/>
    </source>
</evidence>
<keyword evidence="1" id="KW-0732">Signal</keyword>
<organism evidence="2 3">
    <name type="scientific">Mucilaginibacter defluvii</name>
    <dbReference type="NCBI Taxonomy" id="1196019"/>
    <lineage>
        <taxon>Bacteria</taxon>
        <taxon>Pseudomonadati</taxon>
        <taxon>Bacteroidota</taxon>
        <taxon>Sphingobacteriia</taxon>
        <taxon>Sphingobacteriales</taxon>
        <taxon>Sphingobacteriaceae</taxon>
        <taxon>Mucilaginibacter</taxon>
    </lineage>
</organism>
<sequence length="284" mass="31956">MKRFCLFTAALSIAVLLTAAINEDFLLAENFFLHKGDKLSVRMFKADVSSTDDDYETPEAKDAKFALYEGSKKIPLTTIANDTVVTIKDYEVANGGLALLQLSQSATQEIDRETFLKHLEADGNEESVKKAKSFHTMNVREKYNRSMKTLVMIDKPSGSVQEKLVGDEFELTLKGNPYKMNYGDDVTAIVYFQNKPLESAPIKLYVKTPKGTIYPENLISDAKGQIFFKLSREGIYMLRATRTDVAASGKDADFETWWTSYTFAFSSANELPNTYKEFGFGNKH</sequence>
<evidence type="ECO:0008006" key="4">
    <source>
        <dbReference type="Google" id="ProtNLM"/>
    </source>
</evidence>
<dbReference type="EMBL" id="BAABJI010000001">
    <property type="protein sequence ID" value="GAA4905150.1"/>
    <property type="molecule type" value="Genomic_DNA"/>
</dbReference>